<comment type="caution">
    <text evidence="3">The sequence shown here is derived from an EMBL/GenBank/DDBJ whole genome shotgun (WGS) entry which is preliminary data.</text>
</comment>
<organism evidence="3 4">
    <name type="scientific">Sordaria macrospora</name>
    <dbReference type="NCBI Taxonomy" id="5147"/>
    <lineage>
        <taxon>Eukaryota</taxon>
        <taxon>Fungi</taxon>
        <taxon>Dikarya</taxon>
        <taxon>Ascomycota</taxon>
        <taxon>Pezizomycotina</taxon>
        <taxon>Sordariomycetes</taxon>
        <taxon>Sordariomycetidae</taxon>
        <taxon>Sordariales</taxon>
        <taxon>Sordariaceae</taxon>
        <taxon>Sordaria</taxon>
    </lineage>
</organism>
<dbReference type="GO" id="GO:0005634">
    <property type="term" value="C:nucleus"/>
    <property type="evidence" value="ECO:0007669"/>
    <property type="project" value="TreeGrafter"/>
</dbReference>
<feature type="compositionally biased region" description="Basic residues" evidence="1">
    <location>
        <begin position="1"/>
        <end position="11"/>
    </location>
</feature>
<feature type="compositionally biased region" description="Acidic residues" evidence="1">
    <location>
        <begin position="340"/>
        <end position="355"/>
    </location>
</feature>
<gene>
    <name evidence="3" type="ORF">SMACR_01884</name>
</gene>
<evidence type="ECO:0000313" key="4">
    <source>
        <dbReference type="Proteomes" id="UP000433876"/>
    </source>
</evidence>
<dbReference type="Pfam" id="PF13926">
    <property type="entry name" value="DUF4211"/>
    <property type="match status" value="1"/>
</dbReference>
<dbReference type="InterPro" id="IPR025451">
    <property type="entry name" value="DUF4211"/>
</dbReference>
<dbReference type="EMBL" id="NMPR01000028">
    <property type="protein sequence ID" value="KAA8634035.1"/>
    <property type="molecule type" value="Genomic_DNA"/>
</dbReference>
<evidence type="ECO:0000256" key="1">
    <source>
        <dbReference type="SAM" id="MobiDB-lite"/>
    </source>
</evidence>
<evidence type="ECO:0000313" key="3">
    <source>
        <dbReference type="EMBL" id="KAA8634035.1"/>
    </source>
</evidence>
<feature type="region of interest" description="Disordered" evidence="1">
    <location>
        <begin position="138"/>
        <end position="439"/>
    </location>
</feature>
<dbReference type="Proteomes" id="UP000433876">
    <property type="component" value="Unassembled WGS sequence"/>
</dbReference>
<feature type="domain" description="DUF4211" evidence="2">
    <location>
        <begin position="445"/>
        <end position="581"/>
    </location>
</feature>
<proteinExistence type="predicted"/>
<dbReference type="OMA" id="WRDFHIN"/>
<name>A0A8S9A0F0_SORMA</name>
<evidence type="ECO:0000259" key="2">
    <source>
        <dbReference type="Pfam" id="PF13926"/>
    </source>
</evidence>
<feature type="compositionally biased region" description="Low complexity" evidence="1">
    <location>
        <begin position="48"/>
        <end position="69"/>
    </location>
</feature>
<sequence>MPPGKKSKKPKQQTLEAALGQPRVKPPTITNHSTRNSASKKDDTSKNPAAGSSSPAAAFTTMATTMTPTRARHREREDISPDRQLPASSAVFIPKISTAEAKKRTIVIDDSDSAPEAEDHGGAAAFEYDELPVFSSQTAVTVTHNPRATTGGRGRGQKGKEVIVLSEVDEDADEDDDDDMPVATQRTRGVKRQVAVLSDVEGDGDEESLEGKGKAGCEGGGEEDDDSGSDRILSSAIRRRATRRSGEKLESSPAKKRRLIRRGNPSSASSAKEEEDSDDDSEAKKDEDEKTGRLRKGPNSSVATSSSELRTVRAKHRVKKPMTEKEKARELLRRKRAGEPIDDLENEEEDDESEVELPKRGYYDTDSDNPALSEFDDEETDEGENIKEEEEEKKGEGKKKHKKTKKDKKEKKRREISPDSEDTGDNEDERKGNVGGSYEDEEMEDFIAEDDSDAPIGAPDEIGIPLEFTRHAHKPLKEHFRDVVEWLVYYKIHPKFPEKTAALYRLGWRKLDDEVRGLAQSKFASSAWKTDFYMALRARPYYTSGESHELSICFPNCAACGRSGHPAKYEITFSGAPYYKDFSHPKFLEPVPNNNNNSPSSSPSPEDEEGQGDPDEYDADGNTIPAASRTWKIGSVCHSNAETAHNLLHWQYALLDWVDTRLSEDGHLTAAAAIGKKREGETKEQRKKREKKKKYKLVAKVVSEWEANGTVKALFREFKSMLEGARNKSTAGPRVQKGWAR</sequence>
<feature type="compositionally biased region" description="Polar residues" evidence="1">
    <location>
        <begin position="138"/>
        <end position="148"/>
    </location>
</feature>
<feature type="compositionally biased region" description="Basic residues" evidence="1">
    <location>
        <begin position="396"/>
        <end position="414"/>
    </location>
</feature>
<dbReference type="PANTHER" id="PTHR14689:SF0">
    <property type="entry name" value="COILED-COIL DOMAIN-CONTAINING PROTEIN 82"/>
    <property type="match status" value="1"/>
</dbReference>
<feature type="compositionally biased region" description="Basic and acidic residues" evidence="1">
    <location>
        <begin position="321"/>
        <end position="331"/>
    </location>
</feature>
<feature type="compositionally biased region" description="Low complexity" evidence="1">
    <location>
        <begin position="590"/>
        <end position="604"/>
    </location>
</feature>
<dbReference type="PANTHER" id="PTHR14689">
    <property type="entry name" value="PHORBOL-ESTER_DAG-TYPE DOMAIN-CONTAINING PROTEIN"/>
    <property type="match status" value="1"/>
</dbReference>
<dbReference type="AlphaFoldDB" id="A0A8S9A0F0"/>
<feature type="compositionally biased region" description="Basic and acidic residues" evidence="1">
    <location>
        <begin position="282"/>
        <end position="292"/>
    </location>
</feature>
<feature type="compositionally biased region" description="Polar residues" evidence="1">
    <location>
        <begin position="298"/>
        <end position="309"/>
    </location>
</feature>
<accession>A0A8S9A0F0</accession>
<feature type="region of interest" description="Disordered" evidence="1">
    <location>
        <begin position="589"/>
        <end position="623"/>
    </location>
</feature>
<reference evidence="3 4" key="1">
    <citation type="submission" date="2017-07" db="EMBL/GenBank/DDBJ databases">
        <title>Genome sequence of the Sordaria macrospora wild type strain R19027.</title>
        <authorList>
            <person name="Nowrousian M."/>
            <person name="Teichert I."/>
            <person name="Kueck U."/>
        </authorList>
    </citation>
    <scope>NUCLEOTIDE SEQUENCE [LARGE SCALE GENOMIC DNA]</scope>
    <source>
        <strain evidence="3 4">R19027</strain>
        <tissue evidence="3">Mycelium</tissue>
    </source>
</reference>
<dbReference type="VEuPathDB" id="FungiDB:SMAC_01884"/>
<feature type="compositionally biased region" description="Acidic residues" evidence="1">
    <location>
        <begin position="605"/>
        <end position="619"/>
    </location>
</feature>
<feature type="compositionally biased region" description="Acidic residues" evidence="1">
    <location>
        <begin position="418"/>
        <end position="427"/>
    </location>
</feature>
<feature type="compositionally biased region" description="Acidic residues" evidence="1">
    <location>
        <begin position="167"/>
        <end position="180"/>
    </location>
</feature>
<feature type="compositionally biased region" description="Polar residues" evidence="1">
    <location>
        <begin position="28"/>
        <end position="37"/>
    </location>
</feature>
<feature type="compositionally biased region" description="Acidic residues" evidence="1">
    <location>
        <begin position="374"/>
        <end position="391"/>
    </location>
</feature>
<protein>
    <recommendedName>
        <fullName evidence="2">DUF4211 domain-containing protein</fullName>
    </recommendedName>
</protein>
<feature type="region of interest" description="Disordered" evidence="1">
    <location>
        <begin position="1"/>
        <end position="86"/>
    </location>
</feature>